<dbReference type="GO" id="GO:0008270">
    <property type="term" value="F:zinc ion binding"/>
    <property type="evidence" value="ECO:0007669"/>
    <property type="project" value="UniProtKB-KW"/>
</dbReference>
<keyword evidence="3" id="KW-0677">Repeat</keyword>
<keyword evidence="5" id="KW-0862">Zinc</keyword>
<feature type="region of interest" description="Disordered" evidence="8">
    <location>
        <begin position="144"/>
        <end position="168"/>
    </location>
</feature>
<evidence type="ECO:0000256" key="3">
    <source>
        <dbReference type="ARBA" id="ARBA00022737"/>
    </source>
</evidence>
<feature type="domain" description="C2H2-type" evidence="9">
    <location>
        <begin position="88"/>
        <end position="116"/>
    </location>
</feature>
<dbReference type="PROSITE" id="PS50157">
    <property type="entry name" value="ZINC_FINGER_C2H2_2"/>
    <property type="match status" value="2"/>
</dbReference>
<evidence type="ECO:0000259" key="9">
    <source>
        <dbReference type="PROSITE" id="PS50157"/>
    </source>
</evidence>
<evidence type="ECO:0000256" key="2">
    <source>
        <dbReference type="ARBA" id="ARBA00022723"/>
    </source>
</evidence>
<gene>
    <name evidence="10" type="ORF">M427DRAFT_225351</name>
</gene>
<dbReference type="PANTHER" id="PTHR24394:SF29">
    <property type="entry name" value="MYONEURIN"/>
    <property type="match status" value="1"/>
</dbReference>
<dbReference type="AlphaFoldDB" id="A0A139ANF2"/>
<evidence type="ECO:0000313" key="10">
    <source>
        <dbReference type="EMBL" id="KXS18248.1"/>
    </source>
</evidence>
<evidence type="ECO:0000256" key="7">
    <source>
        <dbReference type="PROSITE-ProRule" id="PRU00042"/>
    </source>
</evidence>
<keyword evidence="4 7" id="KW-0863">Zinc-finger</keyword>
<feature type="region of interest" description="Disordered" evidence="8">
    <location>
        <begin position="372"/>
        <end position="404"/>
    </location>
</feature>
<proteinExistence type="predicted"/>
<evidence type="ECO:0000256" key="8">
    <source>
        <dbReference type="SAM" id="MobiDB-lite"/>
    </source>
</evidence>
<evidence type="ECO:0000256" key="5">
    <source>
        <dbReference type="ARBA" id="ARBA00022833"/>
    </source>
</evidence>
<name>A0A139ANF2_GONPJ</name>
<dbReference type="Pfam" id="PF00096">
    <property type="entry name" value="zf-C2H2"/>
    <property type="match status" value="1"/>
</dbReference>
<evidence type="ECO:0000313" key="11">
    <source>
        <dbReference type="Proteomes" id="UP000070544"/>
    </source>
</evidence>
<dbReference type="Gene3D" id="3.30.160.60">
    <property type="entry name" value="Classic Zinc Finger"/>
    <property type="match status" value="2"/>
</dbReference>
<keyword evidence="6" id="KW-0539">Nucleus</keyword>
<comment type="subcellular location">
    <subcellularLocation>
        <location evidence="1">Nucleus</location>
    </subcellularLocation>
</comment>
<dbReference type="SUPFAM" id="SSF57667">
    <property type="entry name" value="beta-beta-alpha zinc fingers"/>
    <property type="match status" value="1"/>
</dbReference>
<dbReference type="SMART" id="SM00355">
    <property type="entry name" value="ZnF_C2H2"/>
    <property type="match status" value="2"/>
</dbReference>
<keyword evidence="11" id="KW-1185">Reference proteome</keyword>
<evidence type="ECO:0000256" key="1">
    <source>
        <dbReference type="ARBA" id="ARBA00004123"/>
    </source>
</evidence>
<dbReference type="GO" id="GO:0000981">
    <property type="term" value="F:DNA-binding transcription factor activity, RNA polymerase II-specific"/>
    <property type="evidence" value="ECO:0007669"/>
    <property type="project" value="TreeGrafter"/>
</dbReference>
<dbReference type="PANTHER" id="PTHR24394">
    <property type="entry name" value="ZINC FINGER PROTEIN"/>
    <property type="match status" value="1"/>
</dbReference>
<dbReference type="EMBL" id="KQ965743">
    <property type="protein sequence ID" value="KXS18248.1"/>
    <property type="molecule type" value="Genomic_DNA"/>
</dbReference>
<feature type="compositionally biased region" description="Basic and acidic residues" evidence="8">
    <location>
        <begin position="376"/>
        <end position="390"/>
    </location>
</feature>
<feature type="domain" description="C2H2-type" evidence="9">
    <location>
        <begin position="60"/>
        <end position="87"/>
    </location>
</feature>
<protein>
    <recommendedName>
        <fullName evidence="9">C2H2-type domain-containing protein</fullName>
    </recommendedName>
</protein>
<dbReference type="STRING" id="1344416.A0A139ANF2"/>
<feature type="region of interest" description="Disordered" evidence="8">
    <location>
        <begin position="416"/>
        <end position="438"/>
    </location>
</feature>
<dbReference type="InterPro" id="IPR013087">
    <property type="entry name" value="Znf_C2H2_type"/>
</dbReference>
<dbReference type="OrthoDB" id="2160997at2759"/>
<evidence type="ECO:0000256" key="4">
    <source>
        <dbReference type="ARBA" id="ARBA00022771"/>
    </source>
</evidence>
<dbReference type="InterPro" id="IPR036236">
    <property type="entry name" value="Znf_C2H2_sf"/>
</dbReference>
<organism evidence="10 11">
    <name type="scientific">Gonapodya prolifera (strain JEL478)</name>
    <name type="common">Monoblepharis prolifera</name>
    <dbReference type="NCBI Taxonomy" id="1344416"/>
    <lineage>
        <taxon>Eukaryota</taxon>
        <taxon>Fungi</taxon>
        <taxon>Fungi incertae sedis</taxon>
        <taxon>Chytridiomycota</taxon>
        <taxon>Chytridiomycota incertae sedis</taxon>
        <taxon>Monoblepharidomycetes</taxon>
        <taxon>Monoblepharidales</taxon>
        <taxon>Gonapodyaceae</taxon>
        <taxon>Gonapodya</taxon>
    </lineage>
</organism>
<dbReference type="GO" id="GO:0005634">
    <property type="term" value="C:nucleus"/>
    <property type="evidence" value="ECO:0007669"/>
    <property type="project" value="UniProtKB-SubCell"/>
</dbReference>
<evidence type="ECO:0000256" key="6">
    <source>
        <dbReference type="ARBA" id="ARBA00023242"/>
    </source>
</evidence>
<sequence>MWVGGVYGGEGKRMDTAFGRRLSASSPANQFSLFLSNCSMAETSDSPAIEEIWAGNSRTFRCSTCGRTATRFAQLLRHAKTHTGVKAHWCTFCQKGFGRRDNLLRHLRCTHSIQVDATRGKPTEAAKLYPYSKSLPESPLRVIRQDGAGAGGGSTSPSDTTSVASPQRGPGAVAIALGQQLMSSIDNSSDRLMNPMNVTTIAPTLAAHPSLSDTSAANGFSNAQITAQHHITPIYANGTSYFTSYQPTYQTATGNPVYAMNPHWGSPYSTAPVSAPPPGTPLTEYQPRHASLGANVNTVAPEHEHSSLPAAAATYGSDAPWYTPPLPPGGHPGYAAMYGAALQGAGYHYQPQPQPQYQYAHHEMAAVTQTRGSMSNEHEHEHDQVDRTEDVYDDHDPNDDVPSAADWAALHDNHANEVESHSGTGGSLHDDGSVDEANMELPPLRMGMVEGKQATVTTYTQ</sequence>
<dbReference type="Proteomes" id="UP000070544">
    <property type="component" value="Unassembled WGS sequence"/>
</dbReference>
<keyword evidence="2" id="KW-0479">Metal-binding</keyword>
<accession>A0A139ANF2</accession>
<dbReference type="PROSITE" id="PS00028">
    <property type="entry name" value="ZINC_FINGER_C2H2_1"/>
    <property type="match status" value="1"/>
</dbReference>
<reference evidence="10 11" key="1">
    <citation type="journal article" date="2015" name="Genome Biol. Evol.">
        <title>Phylogenomic analyses indicate that early fungi evolved digesting cell walls of algal ancestors of land plants.</title>
        <authorList>
            <person name="Chang Y."/>
            <person name="Wang S."/>
            <person name="Sekimoto S."/>
            <person name="Aerts A.L."/>
            <person name="Choi C."/>
            <person name="Clum A."/>
            <person name="LaButti K.M."/>
            <person name="Lindquist E.A."/>
            <person name="Yee Ngan C."/>
            <person name="Ohm R.A."/>
            <person name="Salamov A.A."/>
            <person name="Grigoriev I.V."/>
            <person name="Spatafora J.W."/>
            <person name="Berbee M.L."/>
        </authorList>
    </citation>
    <scope>NUCLEOTIDE SEQUENCE [LARGE SCALE GENOMIC DNA]</scope>
    <source>
        <strain evidence="10 11">JEL478</strain>
    </source>
</reference>